<organism evidence="4 5">
    <name type="scientific">Streptomyces musisoli</name>
    <dbReference type="NCBI Taxonomy" id="2802280"/>
    <lineage>
        <taxon>Bacteria</taxon>
        <taxon>Bacillati</taxon>
        <taxon>Actinomycetota</taxon>
        <taxon>Actinomycetes</taxon>
        <taxon>Kitasatosporales</taxon>
        <taxon>Streptomycetaceae</taxon>
        <taxon>Streptomyces</taxon>
    </lineage>
</organism>
<name>A0ABS1PEJ0_9ACTN</name>
<feature type="non-terminal residue" evidence="4">
    <location>
        <position position="87"/>
    </location>
</feature>
<keyword evidence="2" id="KW-0597">Phosphoprotein</keyword>
<sequence length="87" mass="9696">DGNLEYVGRADDQVKLRGFRIELGEVESVLTGHPHVAQVAVLVREDRPGDKRLVAYVVAAAGERERLDPAELRRYAGERLPEFMVPA</sequence>
<dbReference type="InterPro" id="IPR045851">
    <property type="entry name" value="AMP-bd_C_sf"/>
</dbReference>
<accession>A0ABS1PEJ0</accession>
<dbReference type="PANTHER" id="PTHR44845">
    <property type="entry name" value="CARRIER DOMAIN-CONTAINING PROTEIN"/>
    <property type="match status" value="1"/>
</dbReference>
<dbReference type="EMBL" id="JAERRH010000138">
    <property type="protein sequence ID" value="MBL1110796.1"/>
    <property type="molecule type" value="Genomic_DNA"/>
</dbReference>
<proteinExistence type="predicted"/>
<reference evidence="4 5" key="1">
    <citation type="submission" date="2021-01" db="EMBL/GenBank/DDBJ databases">
        <title>WGS of actinomycetes isolated from Thailand.</title>
        <authorList>
            <person name="Thawai C."/>
        </authorList>
    </citation>
    <scope>NUCLEOTIDE SEQUENCE [LARGE SCALE GENOMIC DNA]</scope>
    <source>
        <strain evidence="4 5">CH5-8</strain>
    </source>
</reference>
<feature type="non-terminal residue" evidence="4">
    <location>
        <position position="1"/>
    </location>
</feature>
<comment type="caution">
    <text evidence="4">The sequence shown here is derived from an EMBL/GenBank/DDBJ whole genome shotgun (WGS) entry which is preliminary data.</text>
</comment>
<dbReference type="RefSeq" id="WP_201828307.1">
    <property type="nucleotide sequence ID" value="NZ_JAERRH010000138.1"/>
</dbReference>
<evidence type="ECO:0000256" key="1">
    <source>
        <dbReference type="ARBA" id="ARBA00022450"/>
    </source>
</evidence>
<keyword evidence="5" id="KW-1185">Reference proteome</keyword>
<evidence type="ECO:0000259" key="3">
    <source>
        <dbReference type="Pfam" id="PF13193"/>
    </source>
</evidence>
<evidence type="ECO:0000256" key="2">
    <source>
        <dbReference type="ARBA" id="ARBA00022553"/>
    </source>
</evidence>
<evidence type="ECO:0000313" key="4">
    <source>
        <dbReference type="EMBL" id="MBL1110796.1"/>
    </source>
</evidence>
<dbReference type="InterPro" id="IPR025110">
    <property type="entry name" value="AMP-bd_C"/>
</dbReference>
<protein>
    <recommendedName>
        <fullName evidence="3">AMP-binding enzyme C-terminal domain-containing protein</fullName>
    </recommendedName>
</protein>
<feature type="domain" description="AMP-binding enzyme C-terminal" evidence="3">
    <location>
        <begin position="25"/>
        <end position="86"/>
    </location>
</feature>
<dbReference type="Gene3D" id="3.30.300.30">
    <property type="match status" value="1"/>
</dbReference>
<gene>
    <name evidence="4" type="ORF">JK361_40820</name>
</gene>
<dbReference type="Proteomes" id="UP000621386">
    <property type="component" value="Unassembled WGS sequence"/>
</dbReference>
<dbReference type="PANTHER" id="PTHR44845:SF6">
    <property type="entry name" value="BETA-ALANINE-ACTIVATING ENZYME"/>
    <property type="match status" value="1"/>
</dbReference>
<evidence type="ECO:0000313" key="5">
    <source>
        <dbReference type="Proteomes" id="UP000621386"/>
    </source>
</evidence>
<dbReference type="SUPFAM" id="SSF56801">
    <property type="entry name" value="Acetyl-CoA synthetase-like"/>
    <property type="match status" value="1"/>
</dbReference>
<dbReference type="Pfam" id="PF13193">
    <property type="entry name" value="AMP-binding_C"/>
    <property type="match status" value="1"/>
</dbReference>
<keyword evidence="1" id="KW-0596">Phosphopantetheine</keyword>